<evidence type="ECO:0000313" key="12">
    <source>
        <dbReference type="EMBL" id="TIB09392.1"/>
    </source>
</evidence>
<dbReference type="GO" id="GO:0016075">
    <property type="term" value="P:rRNA catabolic process"/>
    <property type="evidence" value="ECO:0007669"/>
    <property type="project" value="TreeGrafter"/>
</dbReference>
<evidence type="ECO:0000256" key="4">
    <source>
        <dbReference type="ARBA" id="ARBA00022490"/>
    </source>
</evidence>
<feature type="domain" description="Exoribonuclease phosphorolytic" evidence="10">
    <location>
        <begin position="41"/>
        <end position="175"/>
    </location>
</feature>
<feature type="domain" description="Exoribonuclease phosphorolytic" evidence="11">
    <location>
        <begin position="201"/>
        <end position="240"/>
    </location>
</feature>
<dbReference type="GO" id="GO:0071038">
    <property type="term" value="P:TRAMP-dependent tRNA surveillance pathway"/>
    <property type="evidence" value="ECO:0007669"/>
    <property type="project" value="TreeGrafter"/>
</dbReference>
<keyword evidence="7" id="KW-0694">RNA-binding</keyword>
<dbReference type="Proteomes" id="UP000306954">
    <property type="component" value="Unassembled WGS sequence"/>
</dbReference>
<dbReference type="GO" id="GO:0034473">
    <property type="term" value="P:U1 snRNA 3'-end processing"/>
    <property type="evidence" value="ECO:0007669"/>
    <property type="project" value="TreeGrafter"/>
</dbReference>
<dbReference type="AlphaFoldDB" id="A0A4T0H584"/>
<evidence type="ECO:0000256" key="2">
    <source>
        <dbReference type="ARBA" id="ARBA00004604"/>
    </source>
</evidence>
<dbReference type="InterPro" id="IPR036345">
    <property type="entry name" value="ExoRNase_PH_dom2_sf"/>
</dbReference>
<dbReference type="InterPro" id="IPR027408">
    <property type="entry name" value="PNPase/RNase_PH_dom_sf"/>
</dbReference>
<dbReference type="Pfam" id="PF03725">
    <property type="entry name" value="RNase_PH_C"/>
    <property type="match status" value="1"/>
</dbReference>
<keyword evidence="5" id="KW-0698">rRNA processing</keyword>
<dbReference type="GO" id="GO:0005730">
    <property type="term" value="C:nucleolus"/>
    <property type="evidence" value="ECO:0007669"/>
    <property type="project" value="UniProtKB-SubCell"/>
</dbReference>
<dbReference type="GO" id="GO:0000177">
    <property type="term" value="C:cytoplasmic exosome (RNase complex)"/>
    <property type="evidence" value="ECO:0007669"/>
    <property type="project" value="TreeGrafter"/>
</dbReference>
<proteinExistence type="inferred from homology"/>
<keyword evidence="6" id="KW-0271">Exosome</keyword>
<evidence type="ECO:0000259" key="10">
    <source>
        <dbReference type="Pfam" id="PF01138"/>
    </source>
</evidence>
<protein>
    <recommendedName>
        <fullName evidence="9">Ribosomal RNA-processing protein 43</fullName>
    </recommendedName>
</protein>
<gene>
    <name evidence="12" type="ORF">E3P90_03273</name>
</gene>
<dbReference type="InterPro" id="IPR050590">
    <property type="entry name" value="Exosome_comp_Rrp42_subfam"/>
</dbReference>
<dbReference type="Pfam" id="PF01138">
    <property type="entry name" value="RNase_PH"/>
    <property type="match status" value="1"/>
</dbReference>
<reference evidence="12 13" key="1">
    <citation type="submission" date="2019-03" db="EMBL/GenBank/DDBJ databases">
        <title>Sequencing 23 genomes of Wallemia ichthyophaga.</title>
        <authorList>
            <person name="Gostincar C."/>
        </authorList>
    </citation>
    <scope>NUCLEOTIDE SEQUENCE [LARGE SCALE GENOMIC DNA]</scope>
    <source>
        <strain evidence="12 13">EXF-8621</strain>
    </source>
</reference>
<evidence type="ECO:0000256" key="6">
    <source>
        <dbReference type="ARBA" id="ARBA00022835"/>
    </source>
</evidence>
<evidence type="ECO:0000259" key="11">
    <source>
        <dbReference type="Pfam" id="PF03725"/>
    </source>
</evidence>
<dbReference type="GO" id="GO:0035925">
    <property type="term" value="F:mRNA 3'-UTR AU-rich region binding"/>
    <property type="evidence" value="ECO:0007669"/>
    <property type="project" value="TreeGrafter"/>
</dbReference>
<evidence type="ECO:0000256" key="8">
    <source>
        <dbReference type="ARBA" id="ARBA00023242"/>
    </source>
</evidence>
<sequence>MTTFTDHTHIDAATYRRLRPREYLNRYLDSNVRIDGRSLLDFRSTSINQGSIETADGSAVVRLGNTTMVAGIKLKTALPDPSREAGYIVPNVDLNPVSNAKFKSGPPSDQAQVLSSRLNDLLLSANIVNHSQLVIEPRKAVWVVYVDVTCINYDGNALDAAMIAIVAALKNTQLPEANYDYDHEKVVANKQHYAPLSLNKVVVPSSFGWFDGKLLADLTDFEQSLCAAQITVVVNPDGSLAHLSTQGLSLGHTIENSVNITNSAISAAQHRYASVSKLII</sequence>
<dbReference type="Gene3D" id="3.30.230.70">
    <property type="entry name" value="GHMP Kinase, N-terminal domain"/>
    <property type="match status" value="1"/>
</dbReference>
<dbReference type="SUPFAM" id="SSF54211">
    <property type="entry name" value="Ribosomal protein S5 domain 2-like"/>
    <property type="match status" value="1"/>
</dbReference>
<comment type="caution">
    <text evidence="12">The sequence shown here is derived from an EMBL/GenBank/DDBJ whole genome shotgun (WGS) entry which is preliminary data.</text>
</comment>
<dbReference type="CDD" id="cd11369">
    <property type="entry name" value="RNase_PH_RRP43"/>
    <property type="match status" value="1"/>
</dbReference>
<evidence type="ECO:0000256" key="5">
    <source>
        <dbReference type="ARBA" id="ARBA00022552"/>
    </source>
</evidence>
<dbReference type="InterPro" id="IPR001247">
    <property type="entry name" value="ExoRNase_PH_dom1"/>
</dbReference>
<dbReference type="EMBL" id="SPOF01000042">
    <property type="protein sequence ID" value="TIB09392.1"/>
    <property type="molecule type" value="Genomic_DNA"/>
</dbReference>
<keyword evidence="4" id="KW-0963">Cytoplasm</keyword>
<evidence type="ECO:0000256" key="3">
    <source>
        <dbReference type="ARBA" id="ARBA00006678"/>
    </source>
</evidence>
<dbReference type="InterPro" id="IPR033196">
    <property type="entry name" value="Rrp43"/>
</dbReference>
<keyword evidence="8" id="KW-0539">Nucleus</keyword>
<dbReference type="SUPFAM" id="SSF55666">
    <property type="entry name" value="Ribonuclease PH domain 2-like"/>
    <property type="match status" value="1"/>
</dbReference>
<dbReference type="GO" id="GO:0000176">
    <property type="term" value="C:nuclear exosome (RNase complex)"/>
    <property type="evidence" value="ECO:0007669"/>
    <property type="project" value="TreeGrafter"/>
</dbReference>
<evidence type="ECO:0000313" key="13">
    <source>
        <dbReference type="Proteomes" id="UP000306954"/>
    </source>
</evidence>
<dbReference type="InterPro" id="IPR020568">
    <property type="entry name" value="Ribosomal_Su5_D2-typ_SF"/>
</dbReference>
<dbReference type="GO" id="GO:0071028">
    <property type="term" value="P:nuclear mRNA surveillance"/>
    <property type="evidence" value="ECO:0007669"/>
    <property type="project" value="TreeGrafter"/>
</dbReference>
<dbReference type="FunFam" id="3.30.230.70:FF:000017">
    <property type="entry name" value="Exosome complex component Rrp42"/>
    <property type="match status" value="1"/>
</dbReference>
<dbReference type="PANTHER" id="PTHR11097:SF9">
    <property type="entry name" value="EXOSOME COMPLEX COMPONENT RRP43"/>
    <property type="match status" value="1"/>
</dbReference>
<dbReference type="InterPro" id="IPR015847">
    <property type="entry name" value="ExoRNase_PH_dom2"/>
</dbReference>
<comment type="similarity">
    <text evidence="3">Belongs to the RNase PH family.</text>
</comment>
<comment type="subcellular location">
    <subcellularLocation>
        <location evidence="1">Cytoplasm</location>
    </subcellularLocation>
    <subcellularLocation>
        <location evidence="2">Nucleus</location>
        <location evidence="2">Nucleolus</location>
    </subcellularLocation>
</comment>
<accession>A0A4T0H584</accession>
<dbReference type="GO" id="GO:0034475">
    <property type="term" value="P:U4 snRNA 3'-end processing"/>
    <property type="evidence" value="ECO:0007669"/>
    <property type="project" value="TreeGrafter"/>
</dbReference>
<dbReference type="GO" id="GO:0071035">
    <property type="term" value="P:nuclear polyadenylation-dependent rRNA catabolic process"/>
    <property type="evidence" value="ECO:0007669"/>
    <property type="project" value="TreeGrafter"/>
</dbReference>
<name>A0A4T0H584_WALIC</name>
<dbReference type="GO" id="GO:0034476">
    <property type="term" value="P:U5 snRNA 3'-end processing"/>
    <property type="evidence" value="ECO:0007669"/>
    <property type="project" value="TreeGrafter"/>
</dbReference>
<organism evidence="12 13">
    <name type="scientific">Wallemia ichthyophaga</name>
    <dbReference type="NCBI Taxonomy" id="245174"/>
    <lineage>
        <taxon>Eukaryota</taxon>
        <taxon>Fungi</taxon>
        <taxon>Dikarya</taxon>
        <taxon>Basidiomycota</taxon>
        <taxon>Wallemiomycotina</taxon>
        <taxon>Wallemiomycetes</taxon>
        <taxon>Wallemiales</taxon>
        <taxon>Wallemiaceae</taxon>
        <taxon>Wallemia</taxon>
    </lineage>
</organism>
<evidence type="ECO:0000256" key="9">
    <source>
        <dbReference type="ARBA" id="ARBA00030617"/>
    </source>
</evidence>
<dbReference type="PANTHER" id="PTHR11097">
    <property type="entry name" value="EXOSOME COMPLEX EXONUCLEASE RIBOSOMAL RNA PROCESSING PROTEIN"/>
    <property type="match status" value="1"/>
</dbReference>
<evidence type="ECO:0000256" key="7">
    <source>
        <dbReference type="ARBA" id="ARBA00022884"/>
    </source>
</evidence>
<dbReference type="GO" id="GO:0000467">
    <property type="term" value="P:exonucleolytic trimming to generate mature 3'-end of 5.8S rRNA from tricistronic rRNA transcript (SSU-rRNA, 5.8S rRNA, LSU-rRNA)"/>
    <property type="evidence" value="ECO:0007669"/>
    <property type="project" value="TreeGrafter"/>
</dbReference>
<evidence type="ECO:0000256" key="1">
    <source>
        <dbReference type="ARBA" id="ARBA00004496"/>
    </source>
</evidence>